<gene>
    <name evidence="2" type="ORF">I603_0898</name>
</gene>
<evidence type="ECO:0000313" key="2">
    <source>
        <dbReference type="EMBL" id="OBV11455.1"/>
    </source>
</evidence>
<feature type="chain" id="PRO_5008509974" description="Entericidin EcnA/B family protein" evidence="1">
    <location>
        <begin position="21"/>
        <end position="43"/>
    </location>
</feature>
<comment type="caution">
    <text evidence="2">The sequence shown here is derived from an EMBL/GenBank/DDBJ whole genome shotgun (WGS) entry which is preliminary data.</text>
</comment>
<reference evidence="2 3" key="1">
    <citation type="submission" date="2016-06" db="EMBL/GenBank/DDBJ databases">
        <title>Genome sequence of Porphyrobacter dokdonensis DSW-74.</title>
        <authorList>
            <person name="Kim J.F."/>
            <person name="Song J.Y."/>
        </authorList>
    </citation>
    <scope>NUCLEOTIDE SEQUENCE [LARGE SCALE GENOMIC DNA]</scope>
    <source>
        <strain evidence="2 3">DSW-74</strain>
    </source>
</reference>
<dbReference type="EMBL" id="LZYB01000002">
    <property type="protein sequence ID" value="OBV11455.1"/>
    <property type="molecule type" value="Genomic_DNA"/>
</dbReference>
<dbReference type="STRING" id="1300349.I603_0898"/>
<evidence type="ECO:0008006" key="4">
    <source>
        <dbReference type="Google" id="ProtNLM"/>
    </source>
</evidence>
<dbReference type="RefSeq" id="WP_068862633.1">
    <property type="nucleotide sequence ID" value="NZ_LZYB01000002.1"/>
</dbReference>
<organism evidence="2 3">
    <name type="scientific">Erythrobacter dokdonensis DSW-74</name>
    <dbReference type="NCBI Taxonomy" id="1300349"/>
    <lineage>
        <taxon>Bacteria</taxon>
        <taxon>Pseudomonadati</taxon>
        <taxon>Pseudomonadota</taxon>
        <taxon>Alphaproteobacteria</taxon>
        <taxon>Sphingomonadales</taxon>
        <taxon>Erythrobacteraceae</taxon>
        <taxon>Erythrobacter/Porphyrobacter group</taxon>
        <taxon>Erythrobacter</taxon>
    </lineage>
</organism>
<accession>A0A1A7BJU7</accession>
<dbReference type="PATRIC" id="fig|1300349.4.peg.895"/>
<proteinExistence type="predicted"/>
<name>A0A1A7BJU7_9SPHN</name>
<evidence type="ECO:0000313" key="3">
    <source>
        <dbReference type="Proteomes" id="UP000092484"/>
    </source>
</evidence>
<feature type="signal peptide" evidence="1">
    <location>
        <begin position="1"/>
        <end position="20"/>
    </location>
</feature>
<keyword evidence="1" id="KW-0732">Signal</keyword>
<dbReference type="Proteomes" id="UP000092484">
    <property type="component" value="Unassembled WGS sequence"/>
</dbReference>
<evidence type="ECO:0000256" key="1">
    <source>
        <dbReference type="SAM" id="SignalP"/>
    </source>
</evidence>
<dbReference type="PROSITE" id="PS51257">
    <property type="entry name" value="PROKAR_LIPOPROTEIN"/>
    <property type="match status" value="1"/>
</dbReference>
<protein>
    <recommendedName>
        <fullName evidence="4">Entericidin EcnA/B family protein</fullName>
    </recommendedName>
</protein>
<keyword evidence="3" id="KW-1185">Reference proteome</keyword>
<sequence>MIRKTIFAIALAALGLTATACNTVDGLGDDIKSVGRAGKRAID</sequence>
<dbReference type="AlphaFoldDB" id="A0A1A7BJU7"/>